<evidence type="ECO:0000313" key="3">
    <source>
        <dbReference type="Proteomes" id="UP000035368"/>
    </source>
</evidence>
<keyword evidence="1" id="KW-0732">Signal</keyword>
<dbReference type="RefSeq" id="WP_047241139.1">
    <property type="nucleotide sequence ID" value="NZ_CP011541.1"/>
</dbReference>
<dbReference type="STRING" id="1050174.CEPID_12250"/>
<feature type="chain" id="PRO_5039045108" description="Lipoprotein" evidence="1">
    <location>
        <begin position="20"/>
        <end position="328"/>
    </location>
</feature>
<dbReference type="PATRIC" id="fig|1050174.4.peg.2475"/>
<gene>
    <name evidence="2" type="ORF">CEPID_12250</name>
</gene>
<accession>A0A0G3GXM5</accession>
<protein>
    <recommendedName>
        <fullName evidence="4">Lipoprotein</fullName>
    </recommendedName>
</protein>
<dbReference type="AlphaFoldDB" id="A0A0G3GXM5"/>
<evidence type="ECO:0008006" key="4">
    <source>
        <dbReference type="Google" id="ProtNLM"/>
    </source>
</evidence>
<sequence length="328" mass="34580">MKAASAALVLLAFPLAACGNQDGDGSSPVTTVVTVTQTSPVATSAASAAPSRTFNKQVSHEISEDIKAKMLTQTWPGVCGTESGPMVNGEFKSTSELGGFGSILTKIGDGQPKVNMLQFDFDKDGQQEMYVAASCVPGAVGWPPLLLKVNPDLTIDPGNGLPKRGIELPDGLEVGRGGWGEFRAEGDTLRLSFKVSAPGDPACCPSLTETGNYEVKGGKLVRVAGGSALAAGNKEPDATTRCSTPYLSVPAGFRLVSCDGTWAEFGVPASDVFAHRYWSDGAWRLPEHQGTVKQFGAKCYSNDYLQKLPPVPSQMQLFRCKPDEVGVF</sequence>
<name>A0A0G3GXM5_9CORY</name>
<keyword evidence="3" id="KW-1185">Reference proteome</keyword>
<evidence type="ECO:0000313" key="2">
    <source>
        <dbReference type="EMBL" id="AKK04273.1"/>
    </source>
</evidence>
<dbReference type="KEGG" id="cei:CEPID_12250"/>
<proteinExistence type="predicted"/>
<dbReference type="EMBL" id="CP011541">
    <property type="protein sequence ID" value="AKK04273.1"/>
    <property type="molecule type" value="Genomic_DNA"/>
</dbReference>
<feature type="signal peptide" evidence="1">
    <location>
        <begin position="1"/>
        <end position="19"/>
    </location>
</feature>
<reference evidence="2 3" key="1">
    <citation type="submission" date="2015-05" db="EMBL/GenBank/DDBJ databases">
        <title>Complete genome sequence of Corynebacterium epidermidicanis DSM 45586, isolated from the skin of a dog suffering from pruritus.</title>
        <authorList>
            <person name="Ruckert C."/>
            <person name="Albersmeier A."/>
            <person name="Winkler A."/>
            <person name="Tauch A."/>
        </authorList>
    </citation>
    <scope>NUCLEOTIDE SEQUENCE [LARGE SCALE GENOMIC DNA]</scope>
    <source>
        <strain evidence="2 3">DSM 45586</strain>
    </source>
</reference>
<dbReference type="Proteomes" id="UP000035368">
    <property type="component" value="Chromosome"/>
</dbReference>
<evidence type="ECO:0000256" key="1">
    <source>
        <dbReference type="SAM" id="SignalP"/>
    </source>
</evidence>
<organism evidence="2 3">
    <name type="scientific">Corynebacterium epidermidicanis</name>
    <dbReference type="NCBI Taxonomy" id="1050174"/>
    <lineage>
        <taxon>Bacteria</taxon>
        <taxon>Bacillati</taxon>
        <taxon>Actinomycetota</taxon>
        <taxon>Actinomycetes</taxon>
        <taxon>Mycobacteriales</taxon>
        <taxon>Corynebacteriaceae</taxon>
        <taxon>Corynebacterium</taxon>
    </lineage>
</organism>